<accession>A0AAF0PT47</accession>
<dbReference type="Proteomes" id="UP001234989">
    <property type="component" value="Chromosome 1"/>
</dbReference>
<dbReference type="EMBL" id="CP133612">
    <property type="protein sequence ID" value="WMV08246.1"/>
    <property type="molecule type" value="Genomic_DNA"/>
</dbReference>
<proteinExistence type="predicted"/>
<gene>
    <name evidence="1" type="ORF">MTR67_001631</name>
</gene>
<organism evidence="1 2">
    <name type="scientific">Solanum verrucosum</name>
    <dbReference type="NCBI Taxonomy" id="315347"/>
    <lineage>
        <taxon>Eukaryota</taxon>
        <taxon>Viridiplantae</taxon>
        <taxon>Streptophyta</taxon>
        <taxon>Embryophyta</taxon>
        <taxon>Tracheophyta</taxon>
        <taxon>Spermatophyta</taxon>
        <taxon>Magnoliopsida</taxon>
        <taxon>eudicotyledons</taxon>
        <taxon>Gunneridae</taxon>
        <taxon>Pentapetalae</taxon>
        <taxon>asterids</taxon>
        <taxon>lamiids</taxon>
        <taxon>Solanales</taxon>
        <taxon>Solanaceae</taxon>
        <taxon>Solanoideae</taxon>
        <taxon>Solaneae</taxon>
        <taxon>Solanum</taxon>
    </lineage>
</organism>
<evidence type="ECO:0000313" key="1">
    <source>
        <dbReference type="EMBL" id="WMV08246.1"/>
    </source>
</evidence>
<sequence>MFLFMPIEEAIQITRMKALLYSKDKRTLSMVEENELLLFGSWDALKVAPQHGLKLWLKTMRYSHGEANSKSFMNVKTQERVMLCVLCICRSSMSFTFHDFGMTKLFLEYSTAMG</sequence>
<reference evidence="1" key="1">
    <citation type="submission" date="2023-08" db="EMBL/GenBank/DDBJ databases">
        <title>A de novo genome assembly of Solanum verrucosum Schlechtendal, a Mexican diploid species geographically isolated from the other diploid A-genome species in potato relatives.</title>
        <authorList>
            <person name="Hosaka K."/>
        </authorList>
    </citation>
    <scope>NUCLEOTIDE SEQUENCE</scope>
    <source>
        <tissue evidence="1">Young leaves</tissue>
    </source>
</reference>
<name>A0AAF0PT47_SOLVR</name>
<dbReference type="AlphaFoldDB" id="A0AAF0PT47"/>
<evidence type="ECO:0000313" key="2">
    <source>
        <dbReference type="Proteomes" id="UP001234989"/>
    </source>
</evidence>
<protein>
    <submittedName>
        <fullName evidence="1">Uncharacterized protein</fullName>
    </submittedName>
</protein>
<keyword evidence="2" id="KW-1185">Reference proteome</keyword>